<feature type="transmembrane region" description="Helical" evidence="13">
    <location>
        <begin position="34"/>
        <end position="52"/>
    </location>
</feature>
<gene>
    <name evidence="15" type="ORF">FKG94_04860</name>
</gene>
<evidence type="ECO:0000256" key="11">
    <source>
        <dbReference type="ARBA" id="ARBA00023201"/>
    </source>
</evidence>
<feature type="transmembrane region" description="Helical" evidence="13">
    <location>
        <begin position="296"/>
        <end position="319"/>
    </location>
</feature>
<organism evidence="15 16">
    <name type="scientific">Exilibacterium tricleocarpae</name>
    <dbReference type="NCBI Taxonomy" id="2591008"/>
    <lineage>
        <taxon>Bacteria</taxon>
        <taxon>Pseudomonadati</taxon>
        <taxon>Pseudomonadota</taxon>
        <taxon>Gammaproteobacteria</taxon>
        <taxon>Cellvibrionales</taxon>
        <taxon>Cellvibrionaceae</taxon>
        <taxon>Exilibacterium</taxon>
    </lineage>
</organism>
<evidence type="ECO:0000256" key="6">
    <source>
        <dbReference type="ARBA" id="ARBA00022847"/>
    </source>
</evidence>
<dbReference type="GO" id="GO:0006814">
    <property type="term" value="P:sodium ion transport"/>
    <property type="evidence" value="ECO:0007669"/>
    <property type="project" value="UniProtKB-KW"/>
</dbReference>
<evidence type="ECO:0000256" key="7">
    <source>
        <dbReference type="ARBA" id="ARBA00022989"/>
    </source>
</evidence>
<evidence type="ECO:0000256" key="1">
    <source>
        <dbReference type="ARBA" id="ARBA00004651"/>
    </source>
</evidence>
<evidence type="ECO:0000256" key="4">
    <source>
        <dbReference type="ARBA" id="ARBA00022475"/>
    </source>
</evidence>
<feature type="signal peptide" evidence="14">
    <location>
        <begin position="1"/>
        <end position="16"/>
    </location>
</feature>
<keyword evidence="14" id="KW-0732">Signal</keyword>
<dbReference type="CDD" id="cd11480">
    <property type="entry name" value="SLC5sbd_u4"/>
    <property type="match status" value="1"/>
</dbReference>
<dbReference type="GO" id="GO:0005886">
    <property type="term" value="C:plasma membrane"/>
    <property type="evidence" value="ECO:0007669"/>
    <property type="project" value="UniProtKB-SubCell"/>
</dbReference>
<evidence type="ECO:0000256" key="3">
    <source>
        <dbReference type="ARBA" id="ARBA00022448"/>
    </source>
</evidence>
<dbReference type="PROSITE" id="PS00456">
    <property type="entry name" value="NA_SOLUT_SYMP_1"/>
    <property type="match status" value="1"/>
</dbReference>
<dbReference type="InterPro" id="IPR038377">
    <property type="entry name" value="Na/Glc_symporter_sf"/>
</dbReference>
<dbReference type="NCBIfam" id="NF006903">
    <property type="entry name" value="PRK09395.1"/>
    <property type="match status" value="1"/>
</dbReference>
<feature type="transmembrane region" description="Helical" evidence="13">
    <location>
        <begin position="73"/>
        <end position="95"/>
    </location>
</feature>
<feature type="transmembrane region" description="Helical" evidence="13">
    <location>
        <begin position="403"/>
        <end position="422"/>
    </location>
</feature>
<dbReference type="InterPro" id="IPR001734">
    <property type="entry name" value="Na/solute_symporter"/>
</dbReference>
<dbReference type="OrthoDB" id="9764416at2"/>
<dbReference type="GO" id="GO:0015123">
    <property type="term" value="F:acetate transmembrane transporter activity"/>
    <property type="evidence" value="ECO:0007669"/>
    <property type="project" value="TreeGrafter"/>
</dbReference>
<accession>A0A545U4C5</accession>
<feature type="transmembrane region" description="Helical" evidence="13">
    <location>
        <begin position="146"/>
        <end position="165"/>
    </location>
</feature>
<dbReference type="PANTHER" id="PTHR48086">
    <property type="entry name" value="SODIUM/PROLINE SYMPORTER-RELATED"/>
    <property type="match status" value="1"/>
</dbReference>
<feature type="transmembrane region" description="Helical" evidence="13">
    <location>
        <begin position="177"/>
        <end position="196"/>
    </location>
</feature>
<feature type="transmembrane region" description="Helical" evidence="13">
    <location>
        <begin position="460"/>
        <end position="485"/>
    </location>
</feature>
<dbReference type="InterPro" id="IPR018212">
    <property type="entry name" value="Na/solute_symporter_CS"/>
</dbReference>
<feature type="transmembrane region" description="Helical" evidence="13">
    <location>
        <begin position="260"/>
        <end position="284"/>
    </location>
</feature>
<sequence length="541" mass="56964">MLLILASLVPAGASLAAGALDTEATRQSLNPSAITLFLLFVVATLGISYWASKRTSTSSEFYTAGGNITGLQNGAAIAGDFMSAASFLGISALMFSAGFDGLIFGLGAFAGWPILLFLLSERVRNLGKFTFTDVVAQRLEKKRTRAIAVLGSISVVVMYLIAQMVGAGKLIELLFGLPYEIAVVVISVLVIAYVAFGGMLATTWVQIVKAVLLLLGITIMAILVLVSVDFNIEALLSQAATTHPKGTAILQPGALYDDPIQVATILVSMMFGILGLPHILMRLFTVPNARESRRSAFYASLFIGYFYLLLVIVGFGAVVHVTGNPAYLTDTGALIGGGNMAAIHLAHALGGSLLMGFMSAVAFATILAVVAGLTVAGAASISHDLYAGILCDDKPDAATEIKLTRLVTVALGVLAVALGIVFQHQNIAIIAALPMVVAASVNFPVLILSMYWDRMTTRGAIAGAATGFVSSIGLMVLGPNVWVAIFGYQEAVFPYDYPALFTMPAAFAAAWWVSVTDSSARASLDRQSFTDLLIRSEREQL</sequence>
<keyword evidence="6" id="KW-0769">Symport</keyword>
<feature type="transmembrane region" description="Helical" evidence="13">
    <location>
        <begin position="101"/>
        <end position="119"/>
    </location>
</feature>
<keyword evidence="3" id="KW-0813">Transport</keyword>
<name>A0A545U4C5_9GAMM</name>
<feature type="transmembrane region" description="Helical" evidence="13">
    <location>
        <begin position="497"/>
        <end position="515"/>
    </location>
</feature>
<keyword evidence="8" id="KW-0915">Sodium</keyword>
<comment type="caution">
    <text evidence="15">The sequence shown here is derived from an EMBL/GenBank/DDBJ whole genome shotgun (WGS) entry which is preliminary data.</text>
</comment>
<feature type="transmembrane region" description="Helical" evidence="13">
    <location>
        <begin position="208"/>
        <end position="228"/>
    </location>
</feature>
<dbReference type="PANTHER" id="PTHR48086:SF6">
    <property type="entry name" value="CATION_ACETATE SYMPORTER ACTP"/>
    <property type="match status" value="1"/>
</dbReference>
<protein>
    <submittedName>
        <fullName evidence="15">Sodium/solute symporter</fullName>
    </submittedName>
</protein>
<keyword evidence="16" id="KW-1185">Reference proteome</keyword>
<dbReference type="GO" id="GO:0006847">
    <property type="term" value="P:plasma membrane acetate transport"/>
    <property type="evidence" value="ECO:0007669"/>
    <property type="project" value="TreeGrafter"/>
</dbReference>
<evidence type="ECO:0000256" key="2">
    <source>
        <dbReference type="ARBA" id="ARBA00006434"/>
    </source>
</evidence>
<dbReference type="InterPro" id="IPR050277">
    <property type="entry name" value="Sodium:Solute_Symporter"/>
</dbReference>
<dbReference type="Gene3D" id="1.20.1730.10">
    <property type="entry name" value="Sodium/glucose cotransporter"/>
    <property type="match status" value="1"/>
</dbReference>
<feature type="transmembrane region" description="Helical" evidence="13">
    <location>
        <begin position="428"/>
        <end position="448"/>
    </location>
</feature>
<dbReference type="GO" id="GO:0015293">
    <property type="term" value="F:symporter activity"/>
    <property type="evidence" value="ECO:0007669"/>
    <property type="project" value="UniProtKB-KW"/>
</dbReference>
<evidence type="ECO:0000313" key="15">
    <source>
        <dbReference type="EMBL" id="TQV84306.1"/>
    </source>
</evidence>
<dbReference type="PROSITE" id="PS50283">
    <property type="entry name" value="NA_SOLUT_SYMP_3"/>
    <property type="match status" value="1"/>
</dbReference>
<evidence type="ECO:0000256" key="10">
    <source>
        <dbReference type="ARBA" id="ARBA00023136"/>
    </source>
</evidence>
<dbReference type="NCBIfam" id="TIGR00813">
    <property type="entry name" value="sss"/>
    <property type="match status" value="1"/>
</dbReference>
<evidence type="ECO:0000256" key="13">
    <source>
        <dbReference type="SAM" id="Phobius"/>
    </source>
</evidence>
<evidence type="ECO:0000256" key="8">
    <source>
        <dbReference type="ARBA" id="ARBA00023053"/>
    </source>
</evidence>
<proteinExistence type="inferred from homology"/>
<evidence type="ECO:0000256" key="14">
    <source>
        <dbReference type="SAM" id="SignalP"/>
    </source>
</evidence>
<evidence type="ECO:0000313" key="16">
    <source>
        <dbReference type="Proteomes" id="UP000319732"/>
    </source>
</evidence>
<keyword evidence="4" id="KW-1003">Cell membrane</keyword>
<keyword evidence="7 13" id="KW-1133">Transmembrane helix</keyword>
<comment type="similarity">
    <text evidence="2 12">Belongs to the sodium:solute symporter (SSF) (TC 2.A.21) family.</text>
</comment>
<dbReference type="EMBL" id="VHSG01000006">
    <property type="protein sequence ID" value="TQV84306.1"/>
    <property type="molecule type" value="Genomic_DNA"/>
</dbReference>
<dbReference type="Pfam" id="PF00474">
    <property type="entry name" value="SSF"/>
    <property type="match status" value="1"/>
</dbReference>
<dbReference type="AlphaFoldDB" id="A0A545U4C5"/>
<feature type="transmembrane region" description="Helical" evidence="13">
    <location>
        <begin position="357"/>
        <end position="382"/>
    </location>
</feature>
<keyword evidence="9" id="KW-0406">Ion transport</keyword>
<keyword evidence="5 13" id="KW-0812">Transmembrane</keyword>
<keyword evidence="11" id="KW-0739">Sodium transport</keyword>
<feature type="chain" id="PRO_5021946481" evidence="14">
    <location>
        <begin position="17"/>
        <end position="541"/>
    </location>
</feature>
<evidence type="ECO:0000256" key="5">
    <source>
        <dbReference type="ARBA" id="ARBA00022692"/>
    </source>
</evidence>
<dbReference type="Proteomes" id="UP000319732">
    <property type="component" value="Unassembled WGS sequence"/>
</dbReference>
<reference evidence="15 16" key="1">
    <citation type="submission" date="2019-06" db="EMBL/GenBank/DDBJ databases">
        <title>Whole genome sequence for Cellvibrionaceae sp. R142.</title>
        <authorList>
            <person name="Wang G."/>
        </authorList>
    </citation>
    <scope>NUCLEOTIDE SEQUENCE [LARGE SCALE GENOMIC DNA]</scope>
    <source>
        <strain evidence="15 16">R142</strain>
    </source>
</reference>
<evidence type="ECO:0000256" key="9">
    <source>
        <dbReference type="ARBA" id="ARBA00023065"/>
    </source>
</evidence>
<evidence type="ECO:0000256" key="12">
    <source>
        <dbReference type="RuleBase" id="RU362091"/>
    </source>
</evidence>
<keyword evidence="10 13" id="KW-0472">Membrane</keyword>
<comment type="subcellular location">
    <subcellularLocation>
        <location evidence="1">Cell membrane</location>
        <topology evidence="1">Multi-pass membrane protein</topology>
    </subcellularLocation>
</comment>